<reference evidence="2 3" key="1">
    <citation type="submission" date="2019-03" db="EMBL/GenBank/DDBJ databases">
        <title>Genomic Encyclopedia of Type Strains, Phase IV (KMG-IV): sequencing the most valuable type-strain genomes for metagenomic binning, comparative biology and taxonomic classification.</title>
        <authorList>
            <person name="Goeker M."/>
        </authorList>
    </citation>
    <scope>NUCLEOTIDE SEQUENCE [LARGE SCALE GENOMIC DNA]</scope>
    <source>
        <strain evidence="2 3">DSM 11901</strain>
    </source>
</reference>
<dbReference type="Pfam" id="PF01370">
    <property type="entry name" value="Epimerase"/>
    <property type="match status" value="1"/>
</dbReference>
<evidence type="ECO:0000259" key="1">
    <source>
        <dbReference type="Pfam" id="PF01370"/>
    </source>
</evidence>
<dbReference type="Gene3D" id="3.40.50.720">
    <property type="entry name" value="NAD(P)-binding Rossmann-like Domain"/>
    <property type="match status" value="1"/>
</dbReference>
<name>A0A4R6R7W9_9BURK</name>
<dbReference type="RefSeq" id="WP_133609242.1">
    <property type="nucleotide sequence ID" value="NZ_SNXW01000006.1"/>
</dbReference>
<dbReference type="PANTHER" id="PTHR48079">
    <property type="entry name" value="PROTEIN YEEZ"/>
    <property type="match status" value="1"/>
</dbReference>
<dbReference type="InterPro" id="IPR051783">
    <property type="entry name" value="NAD(P)-dependent_oxidoreduct"/>
</dbReference>
<protein>
    <submittedName>
        <fullName evidence="2">Nucleoside-diphosphate-sugar epimerase</fullName>
    </submittedName>
</protein>
<dbReference type="InterPro" id="IPR036291">
    <property type="entry name" value="NAD(P)-bd_dom_sf"/>
</dbReference>
<dbReference type="SUPFAM" id="SSF51735">
    <property type="entry name" value="NAD(P)-binding Rossmann-fold domains"/>
    <property type="match status" value="1"/>
</dbReference>
<dbReference type="GO" id="GO:0004029">
    <property type="term" value="F:aldehyde dehydrogenase (NAD+) activity"/>
    <property type="evidence" value="ECO:0007669"/>
    <property type="project" value="TreeGrafter"/>
</dbReference>
<sequence>MTVLVTGAGGFLGRRIVDSLLRQGVTSVRVHARRAVPEELLQGWRQAYPGAEVSVVLANLLSRGKLAHVVEGVDCIVHAAAGMKGAAADMFANTVLTTRNLLEAATAAHVRRIVLVSSFSVFDAAPLPKGSVLDERTPIEKVGVERGPYGYAKTRQEHLFNEFQRESGFESVILRPGVIYGPGGGAMSSRVGIKAMGLFVSLGGSATLPLTYVDNCADAVATAALKAPAGSVFSLVDDDLPTCSAYLQAYRKQVEPLRCIPLPYPLFMLASRMLVWYHRRSKGQLPALFTPYVVASMYKPLRYSNQALRGIGWAPRVPTSEGLKRAFAHFREELQRKR</sequence>
<accession>A0A4R6R7W9</accession>
<dbReference type="Proteomes" id="UP000294593">
    <property type="component" value="Unassembled WGS sequence"/>
</dbReference>
<dbReference type="PANTHER" id="PTHR48079:SF6">
    <property type="entry name" value="NAD(P)-BINDING DOMAIN-CONTAINING PROTEIN-RELATED"/>
    <property type="match status" value="1"/>
</dbReference>
<dbReference type="EMBL" id="SNXW01000006">
    <property type="protein sequence ID" value="TDP82100.1"/>
    <property type="molecule type" value="Genomic_DNA"/>
</dbReference>
<dbReference type="GO" id="GO:0005737">
    <property type="term" value="C:cytoplasm"/>
    <property type="evidence" value="ECO:0007669"/>
    <property type="project" value="TreeGrafter"/>
</dbReference>
<dbReference type="OrthoDB" id="9803892at2"/>
<gene>
    <name evidence="2" type="ORF">EV672_10654</name>
</gene>
<proteinExistence type="predicted"/>
<feature type="domain" description="NAD-dependent epimerase/dehydratase" evidence="1">
    <location>
        <begin position="3"/>
        <end position="230"/>
    </location>
</feature>
<dbReference type="InterPro" id="IPR001509">
    <property type="entry name" value="Epimerase_deHydtase"/>
</dbReference>
<comment type="caution">
    <text evidence="2">The sequence shown here is derived from an EMBL/GenBank/DDBJ whole genome shotgun (WGS) entry which is preliminary data.</text>
</comment>
<evidence type="ECO:0000313" key="3">
    <source>
        <dbReference type="Proteomes" id="UP000294593"/>
    </source>
</evidence>
<organism evidence="2 3">
    <name type="scientific">Aquabacterium commune</name>
    <dbReference type="NCBI Taxonomy" id="70586"/>
    <lineage>
        <taxon>Bacteria</taxon>
        <taxon>Pseudomonadati</taxon>
        <taxon>Pseudomonadota</taxon>
        <taxon>Betaproteobacteria</taxon>
        <taxon>Burkholderiales</taxon>
        <taxon>Aquabacterium</taxon>
    </lineage>
</organism>
<keyword evidence="3" id="KW-1185">Reference proteome</keyword>
<dbReference type="AlphaFoldDB" id="A0A4R6R7W9"/>
<evidence type="ECO:0000313" key="2">
    <source>
        <dbReference type="EMBL" id="TDP82100.1"/>
    </source>
</evidence>